<dbReference type="AlphaFoldDB" id="A0AAW0FLP0"/>
<keyword evidence="5" id="KW-0489">Methyltransferase</keyword>
<reference evidence="11 12" key="1">
    <citation type="submission" date="2022-09" db="EMBL/GenBank/DDBJ databases">
        <authorList>
            <person name="Palmer J.M."/>
        </authorList>
    </citation>
    <scope>NUCLEOTIDE SEQUENCE [LARGE SCALE GENOMIC DNA]</scope>
    <source>
        <strain evidence="11 12">DSM 7382</strain>
    </source>
</reference>
<keyword evidence="8" id="KW-0539">Nucleus</keyword>
<evidence type="ECO:0000256" key="9">
    <source>
        <dbReference type="ARBA" id="ARBA00038126"/>
    </source>
</evidence>
<dbReference type="GO" id="GO:0005737">
    <property type="term" value="C:cytoplasm"/>
    <property type="evidence" value="ECO:0007669"/>
    <property type="project" value="UniProtKB-SubCell"/>
</dbReference>
<dbReference type="Gene3D" id="3.40.50.150">
    <property type="entry name" value="Vaccinia Virus protein VP39"/>
    <property type="match status" value="1"/>
</dbReference>
<evidence type="ECO:0000313" key="12">
    <source>
        <dbReference type="Proteomes" id="UP001385951"/>
    </source>
</evidence>
<dbReference type="EC" id="2.1.1.85" evidence="3"/>
<evidence type="ECO:0000256" key="1">
    <source>
        <dbReference type="ARBA" id="ARBA00004123"/>
    </source>
</evidence>
<comment type="subcellular location">
    <subcellularLocation>
        <location evidence="2">Cytoplasm</location>
    </subcellularLocation>
    <subcellularLocation>
        <location evidence="1">Nucleus</location>
    </subcellularLocation>
</comment>
<evidence type="ECO:0000256" key="4">
    <source>
        <dbReference type="ARBA" id="ARBA00022490"/>
    </source>
</evidence>
<dbReference type="InterPro" id="IPR019410">
    <property type="entry name" value="Methyltransf_16"/>
</dbReference>
<dbReference type="SUPFAM" id="SSF53335">
    <property type="entry name" value="S-adenosyl-L-methionine-dependent methyltransferases"/>
    <property type="match status" value="1"/>
</dbReference>
<dbReference type="EMBL" id="JASBNA010000054">
    <property type="protein sequence ID" value="KAK7679925.1"/>
    <property type="molecule type" value="Genomic_DNA"/>
</dbReference>
<dbReference type="GO" id="GO:0032259">
    <property type="term" value="P:methylation"/>
    <property type="evidence" value="ECO:0007669"/>
    <property type="project" value="UniProtKB-KW"/>
</dbReference>
<evidence type="ECO:0000256" key="3">
    <source>
        <dbReference type="ARBA" id="ARBA00012533"/>
    </source>
</evidence>
<proteinExistence type="inferred from homology"/>
<sequence length="353" mass="39663">MSFSFGFTNEDFSDDELEGQSVVAQTQPQEHRDPLDQIKLDANTQPKLHELSSLLGTLTNVRLTFDNYTTGKGNIIYRRELFDIKHQVMMEEDENNNEMINDILVGENKDDLKKDVYEGGFKSWECSYDSVDHISEMIKLGKLNQYKHILELGCGTALPTCFLLLNYFNGNIKPAATQITLSDFNYEVLRLVTLPNILIHWASTLDPQVLYELSNANGSALNNDELLITPQLITHFESSLHNLNINLQFISGAWSNPFIDLLPNHPIDFLITSETIYSPESLPILAETILAVLSPVKSSALVAAKNIYFGVGGSVIEFVAYLQTRIATLPFVLDVLDVDDTQLKRSIVCINTK</sequence>
<keyword evidence="7" id="KW-0949">S-adenosyl-L-methionine</keyword>
<evidence type="ECO:0000256" key="8">
    <source>
        <dbReference type="ARBA" id="ARBA00023242"/>
    </source>
</evidence>
<comment type="caution">
    <text evidence="11">The sequence shown here is derived from an EMBL/GenBank/DDBJ whole genome shotgun (WGS) entry which is preliminary data.</text>
</comment>
<keyword evidence="4" id="KW-0963">Cytoplasm</keyword>
<evidence type="ECO:0000256" key="7">
    <source>
        <dbReference type="ARBA" id="ARBA00022691"/>
    </source>
</evidence>
<evidence type="ECO:0000256" key="10">
    <source>
        <dbReference type="SAM" id="MobiDB-lite"/>
    </source>
</evidence>
<evidence type="ECO:0000256" key="6">
    <source>
        <dbReference type="ARBA" id="ARBA00022679"/>
    </source>
</evidence>
<organism evidence="11 12">
    <name type="scientific">Cerrena zonata</name>
    <dbReference type="NCBI Taxonomy" id="2478898"/>
    <lineage>
        <taxon>Eukaryota</taxon>
        <taxon>Fungi</taxon>
        <taxon>Dikarya</taxon>
        <taxon>Basidiomycota</taxon>
        <taxon>Agaricomycotina</taxon>
        <taxon>Agaricomycetes</taxon>
        <taxon>Polyporales</taxon>
        <taxon>Cerrenaceae</taxon>
        <taxon>Cerrena</taxon>
    </lineage>
</organism>
<accession>A0AAW0FLP0</accession>
<dbReference type="InterPro" id="IPR029063">
    <property type="entry name" value="SAM-dependent_MTases_sf"/>
</dbReference>
<dbReference type="PANTHER" id="PTHR14614">
    <property type="entry name" value="HEPATOCELLULAR CARCINOMA-ASSOCIATED ANTIGEN"/>
    <property type="match status" value="1"/>
</dbReference>
<feature type="region of interest" description="Disordered" evidence="10">
    <location>
        <begin position="1"/>
        <end position="32"/>
    </location>
</feature>
<dbReference type="Proteomes" id="UP001385951">
    <property type="component" value="Unassembled WGS sequence"/>
</dbReference>
<dbReference type="PANTHER" id="PTHR14614:SF39">
    <property type="entry name" value="HISTIDINE PROTEIN METHYLTRANSFERASE 1 HOMOLOG"/>
    <property type="match status" value="1"/>
</dbReference>
<gene>
    <name evidence="11" type="ORF">QCA50_017085</name>
</gene>
<dbReference type="GO" id="GO:0018064">
    <property type="term" value="F:protein-L-histidine N-tele-methyltransferase activity"/>
    <property type="evidence" value="ECO:0007669"/>
    <property type="project" value="UniProtKB-EC"/>
</dbReference>
<name>A0AAW0FLP0_9APHY</name>
<evidence type="ECO:0000256" key="5">
    <source>
        <dbReference type="ARBA" id="ARBA00022603"/>
    </source>
</evidence>
<protein>
    <recommendedName>
        <fullName evidence="3">protein-histidine N-methyltransferase</fullName>
        <ecNumber evidence="3">2.1.1.85</ecNumber>
    </recommendedName>
</protein>
<evidence type="ECO:0000256" key="2">
    <source>
        <dbReference type="ARBA" id="ARBA00004496"/>
    </source>
</evidence>
<keyword evidence="12" id="KW-1185">Reference proteome</keyword>
<evidence type="ECO:0000313" key="11">
    <source>
        <dbReference type="EMBL" id="KAK7679925.1"/>
    </source>
</evidence>
<keyword evidence="6" id="KW-0808">Transferase</keyword>
<comment type="similarity">
    <text evidence="9">Belongs to the methyltransferase superfamily. METTL18 family.</text>
</comment>
<dbReference type="GO" id="GO:0005634">
    <property type="term" value="C:nucleus"/>
    <property type="evidence" value="ECO:0007669"/>
    <property type="project" value="UniProtKB-SubCell"/>
</dbReference>